<feature type="transmembrane region" description="Helical" evidence="2">
    <location>
        <begin position="219"/>
        <end position="236"/>
    </location>
</feature>
<feature type="transmembrane region" description="Helical" evidence="2">
    <location>
        <begin position="171"/>
        <end position="190"/>
    </location>
</feature>
<name>A0A6C0TWN5_9GAMM</name>
<sequence>MTDPDGYCVTPASDPVVTPTPEAVEEIVNPPGGQPSTQPPPVQQTETTTTETSQTTTTDGSGNTTTTTTTVITTTTEETTDGGAGECDPTASDYQDCIGGSTTYDDAAPTDLDSVATGYYDSLSAVPLVAAVSGVSSVFSGSGNCPTPSFSAFGQTHVIDMHCIVFDEIEGPLSAIMLVFFAIIGIRHVVSADMDCKYTDIACHWDGAKETLKGWGAEFLQWLLDILITVLSYIPVPDWMENVGSMNLPSGVLWFASAFELQAGAAIMVSAWTLRFIIRRIPVVG</sequence>
<feature type="compositionally biased region" description="Low complexity" evidence="1">
    <location>
        <begin position="43"/>
        <end position="77"/>
    </location>
</feature>
<accession>A0A6C0TWN5</accession>
<gene>
    <name evidence="3" type="ORF">G3T16_20740</name>
</gene>
<keyword evidence="4" id="KW-1185">Reference proteome</keyword>
<keyword evidence="2" id="KW-0812">Transmembrane</keyword>
<feature type="region of interest" description="Disordered" evidence="1">
    <location>
        <begin position="1"/>
        <end position="91"/>
    </location>
</feature>
<protein>
    <submittedName>
        <fullName evidence="3">Uncharacterized protein</fullName>
    </submittedName>
</protein>
<keyword evidence="2" id="KW-0472">Membrane</keyword>
<proteinExistence type="predicted"/>
<dbReference type="EMBL" id="CP048711">
    <property type="protein sequence ID" value="QIB64048.1"/>
    <property type="molecule type" value="Genomic_DNA"/>
</dbReference>
<evidence type="ECO:0000313" key="3">
    <source>
        <dbReference type="EMBL" id="QIB64048.1"/>
    </source>
</evidence>
<evidence type="ECO:0000313" key="4">
    <source>
        <dbReference type="Proteomes" id="UP000477680"/>
    </source>
</evidence>
<dbReference type="Proteomes" id="UP000477680">
    <property type="component" value="Chromosome"/>
</dbReference>
<keyword evidence="2" id="KW-1133">Transmembrane helix</keyword>
<evidence type="ECO:0000256" key="1">
    <source>
        <dbReference type="SAM" id="MobiDB-lite"/>
    </source>
</evidence>
<organism evidence="3 4">
    <name type="scientific">Kineobactrum salinum</name>
    <dbReference type="NCBI Taxonomy" id="2708301"/>
    <lineage>
        <taxon>Bacteria</taxon>
        <taxon>Pseudomonadati</taxon>
        <taxon>Pseudomonadota</taxon>
        <taxon>Gammaproteobacteria</taxon>
        <taxon>Cellvibrionales</taxon>
        <taxon>Halieaceae</taxon>
        <taxon>Kineobactrum</taxon>
    </lineage>
</organism>
<reference evidence="3 4" key="1">
    <citation type="submission" date="2020-02" db="EMBL/GenBank/DDBJ databases">
        <title>Genome sequencing for Kineobactrum sp. M2.</title>
        <authorList>
            <person name="Park S.-J."/>
        </authorList>
    </citation>
    <scope>NUCLEOTIDE SEQUENCE [LARGE SCALE GENOMIC DNA]</scope>
    <source>
        <strain evidence="3 4">M2</strain>
    </source>
</reference>
<feature type="transmembrane region" description="Helical" evidence="2">
    <location>
        <begin position="251"/>
        <end position="274"/>
    </location>
</feature>
<evidence type="ECO:0000256" key="2">
    <source>
        <dbReference type="SAM" id="Phobius"/>
    </source>
</evidence>
<dbReference type="AlphaFoldDB" id="A0A6C0TWN5"/>
<dbReference type="KEGG" id="kim:G3T16_20740"/>
<dbReference type="RefSeq" id="WP_163493300.1">
    <property type="nucleotide sequence ID" value="NZ_CP048711.1"/>
</dbReference>